<evidence type="ECO:0000313" key="3">
    <source>
        <dbReference type="Proteomes" id="UP000186019"/>
    </source>
</evidence>
<dbReference type="Gene3D" id="3.40.50.1820">
    <property type="entry name" value="alpha/beta hydrolase"/>
    <property type="match status" value="1"/>
</dbReference>
<name>A0A1N7GWX2_9RHOB</name>
<dbReference type="Proteomes" id="UP000186019">
    <property type="component" value="Unassembled WGS sequence"/>
</dbReference>
<organism evidence="2 3">
    <name type="scientific">Roseovarius nanhaiticus</name>
    <dbReference type="NCBI Taxonomy" id="573024"/>
    <lineage>
        <taxon>Bacteria</taxon>
        <taxon>Pseudomonadati</taxon>
        <taxon>Pseudomonadota</taxon>
        <taxon>Alphaproteobacteria</taxon>
        <taxon>Rhodobacterales</taxon>
        <taxon>Roseobacteraceae</taxon>
        <taxon>Roseovarius</taxon>
    </lineage>
</organism>
<dbReference type="STRING" id="573024.SAMN05216208_3152"/>
<sequence>MVYSLGDFGSYWAGGSVARVSEGAPRDIAFTRDASYRYDPRGDFAINAAYVQYFVPMAARGAPVVLVHGGGMAGSCWETTPDGRPGWLHRLLDAGRAVHVVDLPERGRAGFAPAHMPGAPILRSLQEAWNLFRFGPEDGFGARAAYAPQQFPVEALEAFGRRFVPRWLGTAPVHLAALLAVLERTGPALVICHSQGSETVFDAAALRPDLVEGLVAVEPSAFPADPATLATCRPVIVQGDHLDCSDEWRARAVRWSEMASAVPGAQLIDTAHAVAPGGSHMLMMDRHSDGVLDAALAALRV</sequence>
<dbReference type="EMBL" id="FTNV01000002">
    <property type="protein sequence ID" value="SIS17046.1"/>
    <property type="molecule type" value="Genomic_DNA"/>
</dbReference>
<reference evidence="2 3" key="1">
    <citation type="submission" date="2017-01" db="EMBL/GenBank/DDBJ databases">
        <authorList>
            <person name="Mah S.A."/>
            <person name="Swanson W.J."/>
            <person name="Moy G.W."/>
            <person name="Vacquier V.D."/>
        </authorList>
    </citation>
    <scope>NUCLEOTIDE SEQUENCE [LARGE SCALE GENOMIC DNA]</scope>
    <source>
        <strain evidence="2 3">DSM 29590</strain>
    </source>
</reference>
<protein>
    <recommendedName>
        <fullName evidence="1">AB hydrolase-1 domain-containing protein</fullName>
    </recommendedName>
</protein>
<evidence type="ECO:0000313" key="2">
    <source>
        <dbReference type="EMBL" id="SIS17046.1"/>
    </source>
</evidence>
<dbReference type="PANTHER" id="PTHR43194:SF2">
    <property type="entry name" value="PEROXISOMAL MEMBRANE PROTEIN LPX1"/>
    <property type="match status" value="1"/>
</dbReference>
<dbReference type="Pfam" id="PF00561">
    <property type="entry name" value="Abhydrolase_1"/>
    <property type="match status" value="1"/>
</dbReference>
<proteinExistence type="predicted"/>
<dbReference type="PANTHER" id="PTHR43194">
    <property type="entry name" value="HYDROLASE ALPHA/BETA FOLD FAMILY"/>
    <property type="match status" value="1"/>
</dbReference>
<dbReference type="InterPro" id="IPR029058">
    <property type="entry name" value="AB_hydrolase_fold"/>
</dbReference>
<dbReference type="InterPro" id="IPR050228">
    <property type="entry name" value="Carboxylesterase_BioH"/>
</dbReference>
<gene>
    <name evidence="2" type="ORF">SAMN05421666_2167</name>
</gene>
<accession>A0A1N7GWX2</accession>
<dbReference type="RefSeq" id="WP_076533838.1">
    <property type="nucleotide sequence ID" value="NZ_FOAC01000003.1"/>
</dbReference>
<dbReference type="SUPFAM" id="SSF53474">
    <property type="entry name" value="alpha/beta-Hydrolases"/>
    <property type="match status" value="1"/>
</dbReference>
<keyword evidence="3" id="KW-1185">Reference proteome</keyword>
<evidence type="ECO:0000259" key="1">
    <source>
        <dbReference type="Pfam" id="PF00561"/>
    </source>
</evidence>
<dbReference type="AlphaFoldDB" id="A0A1N7GWX2"/>
<feature type="domain" description="AB hydrolase-1" evidence="1">
    <location>
        <begin position="63"/>
        <end position="240"/>
    </location>
</feature>
<dbReference type="OrthoDB" id="7820973at2"/>
<dbReference type="InterPro" id="IPR000073">
    <property type="entry name" value="AB_hydrolase_1"/>
</dbReference>